<reference evidence="1 2" key="1">
    <citation type="journal article" date="2008" name="Int. J. Syst. Evol. Microbiol.">
        <title>Neptunomonas japonica sp. nov., an Osedax japonicus symbiont-like bacterium isolated from sediment adjacent to sperm whale carcasses off Kagoshima, Japan.</title>
        <authorList>
            <person name="Miyazaki M."/>
            <person name="Nogi Y."/>
            <person name="Fujiwara Y."/>
            <person name="Kawato M."/>
            <person name="Kubokawa K."/>
            <person name="Horikoshi K."/>
        </authorList>
    </citation>
    <scope>NUCLEOTIDE SEQUENCE [LARGE SCALE GENOMIC DNA]</scope>
    <source>
        <strain evidence="1 2">JAMM 1380</strain>
    </source>
</reference>
<dbReference type="KEGG" id="njp:NEJAP_1436"/>
<dbReference type="Proteomes" id="UP000595332">
    <property type="component" value="Chromosome"/>
</dbReference>
<dbReference type="EMBL" id="AP014546">
    <property type="protein sequence ID" value="BBB29388.1"/>
    <property type="molecule type" value="Genomic_DNA"/>
</dbReference>
<accession>A0A7R6P8W4</accession>
<gene>
    <name evidence="1" type="ORF">NEJAP_1436</name>
</gene>
<protein>
    <recommendedName>
        <fullName evidence="3">DUF4262 domain-containing protein</fullName>
    </recommendedName>
</protein>
<proteinExistence type="predicted"/>
<sequence>MSKSEIKENIEECGWHFLFVFDPNGEHEDFSYSVGLEEKFDHPEIIIFGLKKDSAHAIIADIVEDIKSGVKMEPNTKLGNVIGGGFEVMFKPIISSAYKEYLGTAVDYYGREFRALVMFWPDKSNLLPTEKGCEVTVQDEALAIV</sequence>
<keyword evidence="2" id="KW-1185">Reference proteome</keyword>
<evidence type="ECO:0008006" key="3">
    <source>
        <dbReference type="Google" id="ProtNLM"/>
    </source>
</evidence>
<dbReference type="RefSeq" id="WP_201350009.1">
    <property type="nucleotide sequence ID" value="NZ_AP014546.1"/>
</dbReference>
<dbReference type="Pfam" id="PF14081">
    <property type="entry name" value="DUF4262"/>
    <property type="match status" value="1"/>
</dbReference>
<evidence type="ECO:0000313" key="1">
    <source>
        <dbReference type="EMBL" id="BBB29388.1"/>
    </source>
</evidence>
<evidence type="ECO:0000313" key="2">
    <source>
        <dbReference type="Proteomes" id="UP000595332"/>
    </source>
</evidence>
<name>A0A7R6P8W4_9GAMM</name>
<dbReference type="AlphaFoldDB" id="A0A7R6P8W4"/>
<organism evidence="1 2">
    <name type="scientific">Neptunomonas japonica JAMM 1380</name>
    <dbReference type="NCBI Taxonomy" id="1441457"/>
    <lineage>
        <taxon>Bacteria</taxon>
        <taxon>Pseudomonadati</taxon>
        <taxon>Pseudomonadota</taxon>
        <taxon>Gammaproteobacteria</taxon>
        <taxon>Oceanospirillales</taxon>
        <taxon>Oceanospirillaceae</taxon>
        <taxon>Neptunomonas</taxon>
    </lineage>
</organism>
<dbReference type="InterPro" id="IPR025358">
    <property type="entry name" value="DUF4262"/>
</dbReference>